<dbReference type="Pfam" id="PF12680">
    <property type="entry name" value="SnoaL_2"/>
    <property type="match status" value="1"/>
</dbReference>
<comment type="caution">
    <text evidence="2">The sequence shown here is derived from an EMBL/GenBank/DDBJ whole genome shotgun (WGS) entry which is preliminary data.</text>
</comment>
<evidence type="ECO:0000259" key="1">
    <source>
        <dbReference type="Pfam" id="PF12680"/>
    </source>
</evidence>
<feature type="domain" description="SnoaL-like" evidence="1">
    <location>
        <begin position="27"/>
        <end position="130"/>
    </location>
</feature>
<keyword evidence="3" id="KW-1185">Reference proteome</keyword>
<name>A0AAD4KMZ4_9EURO</name>
<evidence type="ECO:0000313" key="3">
    <source>
        <dbReference type="Proteomes" id="UP001201262"/>
    </source>
</evidence>
<dbReference type="AlphaFoldDB" id="A0AAD4KMZ4"/>
<dbReference type="InterPro" id="IPR032710">
    <property type="entry name" value="NTF2-like_dom_sf"/>
</dbReference>
<gene>
    <name evidence="2" type="ORF">BGW36DRAFT_55575</name>
</gene>
<dbReference type="Proteomes" id="UP001201262">
    <property type="component" value="Unassembled WGS sequence"/>
</dbReference>
<dbReference type="SUPFAM" id="SSF54427">
    <property type="entry name" value="NTF2-like"/>
    <property type="match status" value="1"/>
</dbReference>
<organism evidence="2 3">
    <name type="scientific">Talaromyces proteolyticus</name>
    <dbReference type="NCBI Taxonomy" id="1131652"/>
    <lineage>
        <taxon>Eukaryota</taxon>
        <taxon>Fungi</taxon>
        <taxon>Dikarya</taxon>
        <taxon>Ascomycota</taxon>
        <taxon>Pezizomycotina</taxon>
        <taxon>Eurotiomycetes</taxon>
        <taxon>Eurotiomycetidae</taxon>
        <taxon>Eurotiales</taxon>
        <taxon>Trichocomaceae</taxon>
        <taxon>Talaromyces</taxon>
        <taxon>Talaromyces sect. Bacilispori</taxon>
    </lineage>
</organism>
<proteinExistence type="predicted"/>
<dbReference type="EMBL" id="JAJTJA010000012">
    <property type="protein sequence ID" value="KAH8691650.1"/>
    <property type="molecule type" value="Genomic_DNA"/>
</dbReference>
<accession>A0AAD4KMZ4</accession>
<dbReference type="Gene3D" id="3.10.450.50">
    <property type="match status" value="1"/>
</dbReference>
<dbReference type="GeneID" id="70252705"/>
<protein>
    <recommendedName>
        <fullName evidence="1">SnoaL-like domain-containing protein</fullName>
    </recommendedName>
</protein>
<sequence>MEGKKHTPRSILGAFYDAERVYMSAPVDKRDFSGISATLSPDVKLEQTPNLPYGGVYTGAAGFQQWSGKMAELFDAVDVKEPEIFEREGSNRIVVLSTVNFRVRKTGKMLVYPFCQVVSVDLEKGQITEMRPFYWNVHALNEALGFSH</sequence>
<reference evidence="2" key="1">
    <citation type="submission" date="2021-12" db="EMBL/GenBank/DDBJ databases">
        <title>Convergent genome expansion in fungi linked to evolution of root-endophyte symbiosis.</title>
        <authorList>
            <consortium name="DOE Joint Genome Institute"/>
            <person name="Ke Y.-H."/>
            <person name="Bonito G."/>
            <person name="Liao H.-L."/>
            <person name="Looney B."/>
            <person name="Rojas-Flechas A."/>
            <person name="Nash J."/>
            <person name="Hameed K."/>
            <person name="Schadt C."/>
            <person name="Martin F."/>
            <person name="Crous P.W."/>
            <person name="Miettinen O."/>
            <person name="Magnuson J.K."/>
            <person name="Labbe J."/>
            <person name="Jacobson D."/>
            <person name="Doktycz M.J."/>
            <person name="Veneault-Fourrey C."/>
            <person name="Kuo A."/>
            <person name="Mondo S."/>
            <person name="Calhoun S."/>
            <person name="Riley R."/>
            <person name="Ohm R."/>
            <person name="LaButti K."/>
            <person name="Andreopoulos B."/>
            <person name="Pangilinan J."/>
            <person name="Nolan M."/>
            <person name="Tritt A."/>
            <person name="Clum A."/>
            <person name="Lipzen A."/>
            <person name="Daum C."/>
            <person name="Barry K."/>
            <person name="Grigoriev I.V."/>
            <person name="Vilgalys R."/>
        </authorList>
    </citation>
    <scope>NUCLEOTIDE SEQUENCE</scope>
    <source>
        <strain evidence="2">PMI_201</strain>
    </source>
</reference>
<evidence type="ECO:0000313" key="2">
    <source>
        <dbReference type="EMBL" id="KAH8691650.1"/>
    </source>
</evidence>
<dbReference type="InterPro" id="IPR037401">
    <property type="entry name" value="SnoaL-like"/>
</dbReference>
<dbReference type="RefSeq" id="XP_046067742.1">
    <property type="nucleotide sequence ID" value="XM_046222418.1"/>
</dbReference>